<evidence type="ECO:0000313" key="1">
    <source>
        <dbReference type="EMBL" id="KYF62467.1"/>
    </source>
</evidence>
<gene>
    <name evidence="1" type="ORF">BE15_24325</name>
</gene>
<reference evidence="1 2" key="1">
    <citation type="submission" date="2014-02" db="EMBL/GenBank/DDBJ databases">
        <title>The small core and large imbalanced accessory genome model reveals a collaborative survival strategy of Sorangium cellulosum strains in nature.</title>
        <authorList>
            <person name="Han K."/>
            <person name="Peng R."/>
            <person name="Blom J."/>
            <person name="Li Y.-Z."/>
        </authorList>
    </citation>
    <scope>NUCLEOTIDE SEQUENCE [LARGE SCALE GENOMIC DNA]</scope>
    <source>
        <strain evidence="1 2">So0008-312</strain>
    </source>
</reference>
<proteinExistence type="predicted"/>
<sequence>MTGARRVHHERAGAVVTALVRLRAREHEDVLVAAMDVLRHGRARRVTQQRRRGAGVAAAMKAMDLDTFPEAPPGDRLRMSDHRRHIRNDERQLHRVRIPLRC</sequence>
<dbReference type="Proteomes" id="UP000075260">
    <property type="component" value="Unassembled WGS sequence"/>
</dbReference>
<dbReference type="AlphaFoldDB" id="A0A150Q370"/>
<organism evidence="1 2">
    <name type="scientific">Sorangium cellulosum</name>
    <name type="common">Polyangium cellulosum</name>
    <dbReference type="NCBI Taxonomy" id="56"/>
    <lineage>
        <taxon>Bacteria</taxon>
        <taxon>Pseudomonadati</taxon>
        <taxon>Myxococcota</taxon>
        <taxon>Polyangia</taxon>
        <taxon>Polyangiales</taxon>
        <taxon>Polyangiaceae</taxon>
        <taxon>Sorangium</taxon>
    </lineage>
</organism>
<accession>A0A150Q370</accession>
<comment type="caution">
    <text evidence="1">The sequence shown here is derived from an EMBL/GenBank/DDBJ whole genome shotgun (WGS) entry which is preliminary data.</text>
</comment>
<name>A0A150Q370_SORCE</name>
<dbReference type="EMBL" id="JEMA01001094">
    <property type="protein sequence ID" value="KYF62467.1"/>
    <property type="molecule type" value="Genomic_DNA"/>
</dbReference>
<evidence type="ECO:0000313" key="2">
    <source>
        <dbReference type="Proteomes" id="UP000075260"/>
    </source>
</evidence>
<protein>
    <submittedName>
        <fullName evidence="1">Uncharacterized protein</fullName>
    </submittedName>
</protein>